<evidence type="ECO:0000256" key="5">
    <source>
        <dbReference type="SAM" id="SignalP"/>
    </source>
</evidence>
<dbReference type="InterPro" id="IPR033121">
    <property type="entry name" value="PEPTIDASE_A1"/>
</dbReference>
<protein>
    <submittedName>
        <fullName evidence="7">Basic 7S globulin 2 small subunit, putative</fullName>
    </submittedName>
</protein>
<dbReference type="GO" id="GO:0005576">
    <property type="term" value="C:extracellular region"/>
    <property type="evidence" value="ECO:0007669"/>
    <property type="project" value="UniProtKB-SubCell"/>
</dbReference>
<dbReference type="FunFam" id="2.40.70.10:FF:000041">
    <property type="entry name" value="Basic 7S globulin"/>
    <property type="match status" value="1"/>
</dbReference>
<dbReference type="GO" id="GO:0004190">
    <property type="term" value="F:aspartic-type endopeptidase activity"/>
    <property type="evidence" value="ECO:0007669"/>
    <property type="project" value="InterPro"/>
</dbReference>
<comment type="subcellular location">
    <subcellularLocation>
        <location evidence="1">Secreted</location>
        <location evidence="1">Extracellular space</location>
    </subcellularLocation>
</comment>
<dbReference type="KEGG" id="rcu:8271569"/>
<name>B9RTU3_RICCO</name>
<feature type="domain" description="Peptidase A1" evidence="6">
    <location>
        <begin position="42"/>
        <end position="389"/>
    </location>
</feature>
<keyword evidence="3" id="KW-0964">Secreted</keyword>
<dbReference type="Pfam" id="PF14543">
    <property type="entry name" value="TAXi_N"/>
    <property type="match status" value="1"/>
</dbReference>
<dbReference type="EMBL" id="EQ973814">
    <property type="protein sequence ID" value="EEF45325.1"/>
    <property type="molecule type" value="Genomic_DNA"/>
</dbReference>
<accession>B9RTU3</accession>
<gene>
    <name evidence="7" type="ORF">RCOM_0912800</name>
</gene>
<dbReference type="GO" id="GO:0006508">
    <property type="term" value="P:proteolysis"/>
    <property type="evidence" value="ECO:0007669"/>
    <property type="project" value="InterPro"/>
</dbReference>
<dbReference type="Proteomes" id="UP000008311">
    <property type="component" value="Unassembled WGS sequence"/>
</dbReference>
<feature type="chain" id="PRO_5002888705" evidence="5">
    <location>
        <begin position="21"/>
        <end position="411"/>
    </location>
</feature>
<dbReference type="OrthoDB" id="1162128at2759"/>
<dbReference type="AlphaFoldDB" id="B9RTU3"/>
<dbReference type="InterPro" id="IPR021109">
    <property type="entry name" value="Peptidase_aspartic_dom_sf"/>
</dbReference>
<dbReference type="PROSITE" id="PS51767">
    <property type="entry name" value="PEPTIDASE_A1"/>
    <property type="match status" value="1"/>
</dbReference>
<evidence type="ECO:0000256" key="4">
    <source>
        <dbReference type="ARBA" id="ARBA00022729"/>
    </source>
</evidence>
<dbReference type="Gene3D" id="2.40.70.10">
    <property type="entry name" value="Acid Proteases"/>
    <property type="match status" value="2"/>
</dbReference>
<dbReference type="Pfam" id="PF14541">
    <property type="entry name" value="TAXi_C"/>
    <property type="match status" value="1"/>
</dbReference>
<dbReference type="InterPro" id="IPR032861">
    <property type="entry name" value="TAXi_N"/>
</dbReference>
<dbReference type="InterPro" id="IPR032799">
    <property type="entry name" value="TAXi_C"/>
</dbReference>
<evidence type="ECO:0000256" key="1">
    <source>
        <dbReference type="ARBA" id="ARBA00004239"/>
    </source>
</evidence>
<evidence type="ECO:0000313" key="7">
    <source>
        <dbReference type="EMBL" id="EEF45325.1"/>
    </source>
</evidence>
<keyword evidence="4 5" id="KW-0732">Signal</keyword>
<comment type="similarity">
    <text evidence="2">Belongs to the peptidase A1 family.</text>
</comment>
<dbReference type="STRING" id="3988.B9RTU3"/>
<dbReference type="PANTHER" id="PTHR47965:SF46">
    <property type="entry name" value="BASIC 7S GLOBULIN-LIKE"/>
    <property type="match status" value="1"/>
</dbReference>
<keyword evidence="8" id="KW-1185">Reference proteome</keyword>
<feature type="signal peptide" evidence="5">
    <location>
        <begin position="1"/>
        <end position="20"/>
    </location>
</feature>
<evidence type="ECO:0000256" key="3">
    <source>
        <dbReference type="ARBA" id="ARBA00022525"/>
    </source>
</evidence>
<dbReference type="eggNOG" id="KOG1339">
    <property type="taxonomic scope" value="Eukaryota"/>
</dbReference>
<sequence>MASLHFLLSFLFFLYQSVHAQISSSPDSFHLPVTKDLSTLQYITRINHGALQIPTNLVIDLDGAHLWLDCASSEQVSSSLRLIPSCSIQCSMAKPGHKSCNHHSSCDIFTQNGIIQLVKTGELVEDVLAIPSVDGSNSGTNFEIENFILACAPATLLDGLASGAQGMLGLGRSKIALQSQLAARFDFHRKFATCLSSSNGVILFGNVGSDSISDPEILRSLSYSPLVTKPDGSSLEYFIEVRSIKINGKKLALGQEGIGFTKISTIVPYTTLESSIYETFIKAYLKAANSMNLIRVASVAPFGLCFSSKGIERSILGPNVPAIDLVLQSEMVKWRLHGGNSMVEVNDEAMCLGFLDGGLDPKNSIVIGGLQLEDTLLEFDLGTSMLGFSLPLLQRQTSCSNFLLESMVGSL</sequence>
<dbReference type="SUPFAM" id="SSF50630">
    <property type="entry name" value="Acid proteases"/>
    <property type="match status" value="1"/>
</dbReference>
<evidence type="ECO:0000256" key="2">
    <source>
        <dbReference type="ARBA" id="ARBA00007447"/>
    </source>
</evidence>
<dbReference type="PANTHER" id="PTHR47965">
    <property type="entry name" value="ASPARTYL PROTEASE-RELATED"/>
    <property type="match status" value="1"/>
</dbReference>
<dbReference type="OMA" id="KWRIHGR"/>
<proteinExistence type="inferred from homology"/>
<evidence type="ECO:0000313" key="8">
    <source>
        <dbReference type="Proteomes" id="UP000008311"/>
    </source>
</evidence>
<reference evidence="8" key="1">
    <citation type="journal article" date="2010" name="Nat. Biotechnol.">
        <title>Draft genome sequence of the oilseed species Ricinus communis.</title>
        <authorList>
            <person name="Chan A.P."/>
            <person name="Crabtree J."/>
            <person name="Zhao Q."/>
            <person name="Lorenzi H."/>
            <person name="Orvis J."/>
            <person name="Puiu D."/>
            <person name="Melake-Berhan A."/>
            <person name="Jones K.M."/>
            <person name="Redman J."/>
            <person name="Chen G."/>
            <person name="Cahoon E.B."/>
            <person name="Gedil M."/>
            <person name="Stanke M."/>
            <person name="Haas B.J."/>
            <person name="Wortman J.R."/>
            <person name="Fraser-Liggett C.M."/>
            <person name="Ravel J."/>
            <person name="Rabinowicz P.D."/>
        </authorList>
    </citation>
    <scope>NUCLEOTIDE SEQUENCE [LARGE SCALE GENOMIC DNA]</scope>
    <source>
        <strain evidence="8">cv. Hale</strain>
    </source>
</reference>
<organism evidence="7 8">
    <name type="scientific">Ricinus communis</name>
    <name type="common">Castor bean</name>
    <dbReference type="NCBI Taxonomy" id="3988"/>
    <lineage>
        <taxon>Eukaryota</taxon>
        <taxon>Viridiplantae</taxon>
        <taxon>Streptophyta</taxon>
        <taxon>Embryophyta</taxon>
        <taxon>Tracheophyta</taxon>
        <taxon>Spermatophyta</taxon>
        <taxon>Magnoliopsida</taxon>
        <taxon>eudicotyledons</taxon>
        <taxon>Gunneridae</taxon>
        <taxon>Pentapetalae</taxon>
        <taxon>rosids</taxon>
        <taxon>fabids</taxon>
        <taxon>Malpighiales</taxon>
        <taxon>Euphorbiaceae</taxon>
        <taxon>Acalyphoideae</taxon>
        <taxon>Acalypheae</taxon>
        <taxon>Ricinus</taxon>
    </lineage>
</organism>
<dbReference type="InParanoid" id="B9RTU3"/>
<evidence type="ECO:0000259" key="6">
    <source>
        <dbReference type="PROSITE" id="PS51767"/>
    </source>
</evidence>
<dbReference type="InterPro" id="IPR001461">
    <property type="entry name" value="Aspartic_peptidase_A1"/>
</dbReference>